<dbReference type="Proteomes" id="UP000189677">
    <property type="component" value="Chromosome"/>
</dbReference>
<dbReference type="EMBL" id="CP018047">
    <property type="protein sequence ID" value="AQU69598.1"/>
    <property type="molecule type" value="Genomic_DNA"/>
</dbReference>
<name>A0A1U9QZ93_STRNV</name>
<accession>A0A1U9QZ93</accession>
<protein>
    <submittedName>
        <fullName evidence="1">Uncharacterized protein</fullName>
    </submittedName>
</protein>
<organism evidence="1 2">
    <name type="scientific">Streptomyces niveus</name>
    <name type="common">Streptomyces spheroides</name>
    <dbReference type="NCBI Taxonomy" id="193462"/>
    <lineage>
        <taxon>Bacteria</taxon>
        <taxon>Bacillati</taxon>
        <taxon>Actinomycetota</taxon>
        <taxon>Actinomycetes</taxon>
        <taxon>Kitasatosporales</taxon>
        <taxon>Streptomycetaceae</taxon>
        <taxon>Streptomyces</taxon>
    </lineage>
</organism>
<sequence>MASTLVEVRLRVPGAIGLVLRLMDELPEDAATLRLTPLSAPGTVVPAAAEPVARRIAARPRAEWVDALRHLPMLAAGCVDDLVRLPPTSTGVLAALGPSAGHTAARALHVRAGADDLTAALAPARVTAEAEPAVDVVRALPDAVARRSVAVRVAAELGSRVAELLPLVEERLPAPGLESRAGAAAAVWRVTGRTHDTAP</sequence>
<keyword evidence="2" id="KW-1185">Reference proteome</keyword>
<evidence type="ECO:0000313" key="1">
    <source>
        <dbReference type="EMBL" id="AQU69598.1"/>
    </source>
</evidence>
<dbReference type="AlphaFoldDB" id="A0A1U9QZ93"/>
<gene>
    <name evidence="1" type="ORF">BBN63_28815</name>
</gene>
<reference evidence="1 2" key="1">
    <citation type="submission" date="2016-11" db="EMBL/GenBank/DDBJ databases">
        <title>Complete genome sequence of Streptomyces niveus SCSIO 3406.</title>
        <authorList>
            <person name="Zhu Q."/>
            <person name="Cheng W."/>
            <person name="Song Y."/>
            <person name="Li Q."/>
            <person name="Ju J."/>
        </authorList>
    </citation>
    <scope>NUCLEOTIDE SEQUENCE [LARGE SCALE GENOMIC DNA]</scope>
    <source>
        <strain evidence="1 2">SCSIO 3406</strain>
    </source>
</reference>
<evidence type="ECO:0000313" key="2">
    <source>
        <dbReference type="Proteomes" id="UP000189677"/>
    </source>
</evidence>
<proteinExistence type="predicted"/>
<dbReference type="KEGG" id="snw:BBN63_28815"/>